<dbReference type="Pfam" id="PF00106">
    <property type="entry name" value="adh_short"/>
    <property type="match status" value="1"/>
</dbReference>
<evidence type="ECO:0000313" key="2">
    <source>
        <dbReference type="EMBL" id="SVB36229.1"/>
    </source>
</evidence>
<dbReference type="AlphaFoldDB" id="A0A382DDL2"/>
<dbReference type="InterPro" id="IPR036291">
    <property type="entry name" value="NAD(P)-bd_dom_sf"/>
</dbReference>
<reference evidence="2" key="1">
    <citation type="submission" date="2018-05" db="EMBL/GenBank/DDBJ databases">
        <authorList>
            <person name="Lanie J.A."/>
            <person name="Ng W.-L."/>
            <person name="Kazmierczak K.M."/>
            <person name="Andrzejewski T.M."/>
            <person name="Davidsen T.M."/>
            <person name="Wayne K.J."/>
            <person name="Tettelin H."/>
            <person name="Glass J.I."/>
            <person name="Rusch D."/>
            <person name="Podicherti R."/>
            <person name="Tsui H.-C.T."/>
            <person name="Winkler M.E."/>
        </authorList>
    </citation>
    <scope>NUCLEOTIDE SEQUENCE</scope>
</reference>
<dbReference type="InterPro" id="IPR002347">
    <property type="entry name" value="SDR_fam"/>
</dbReference>
<organism evidence="2">
    <name type="scientific">marine metagenome</name>
    <dbReference type="NCBI Taxonomy" id="408172"/>
    <lineage>
        <taxon>unclassified sequences</taxon>
        <taxon>metagenomes</taxon>
        <taxon>ecological metagenomes</taxon>
    </lineage>
</organism>
<dbReference type="EMBL" id="UINC01038762">
    <property type="protein sequence ID" value="SVB36229.1"/>
    <property type="molecule type" value="Genomic_DNA"/>
</dbReference>
<dbReference type="GO" id="GO:0016616">
    <property type="term" value="F:oxidoreductase activity, acting on the CH-OH group of donors, NAD or NADP as acceptor"/>
    <property type="evidence" value="ECO:0007669"/>
    <property type="project" value="TreeGrafter"/>
</dbReference>
<evidence type="ECO:0000256" key="1">
    <source>
        <dbReference type="ARBA" id="ARBA00006484"/>
    </source>
</evidence>
<protein>
    <submittedName>
        <fullName evidence="2">Uncharacterized protein</fullName>
    </submittedName>
</protein>
<dbReference type="PRINTS" id="PR00081">
    <property type="entry name" value="GDHRDH"/>
</dbReference>
<dbReference type="PANTHER" id="PTHR42760">
    <property type="entry name" value="SHORT-CHAIN DEHYDROGENASES/REDUCTASES FAMILY MEMBER"/>
    <property type="match status" value="1"/>
</dbReference>
<accession>A0A382DDL2</accession>
<name>A0A382DDL2_9ZZZZ</name>
<comment type="similarity">
    <text evidence="1">Belongs to the short-chain dehydrogenases/reductases (SDR) family.</text>
</comment>
<sequence>MTDPAPNTAIVTGASRGLGAAIASHFARRGWSLGLCARGRSDLESTAERVRRAGAPAVFADAIDIVDAEGVAGFAHAVETSIGPVRLVVNNAAVFGPVGPLADINLQHWHNTMAIGVGGTANVIAAFWPQLDRVGNGRIVNLSGGGLGGPGLVGNASAYAASKAAVVVLTEALAPEVAGIGATINAVAPGALPTGFMDEALAAGPDRAGHDLYESAEALRRRDEGVEPPDRLVALIEFLLEPANSWLNGCVLSARWDTPERLLEQRKNIEAGDRCRLRRIDGDLYTEVDRRA</sequence>
<dbReference type="SUPFAM" id="SSF51735">
    <property type="entry name" value="NAD(P)-binding Rossmann-fold domains"/>
    <property type="match status" value="1"/>
</dbReference>
<dbReference type="PRINTS" id="PR00080">
    <property type="entry name" value="SDRFAMILY"/>
</dbReference>
<dbReference type="Gene3D" id="3.40.50.720">
    <property type="entry name" value="NAD(P)-binding Rossmann-like Domain"/>
    <property type="match status" value="1"/>
</dbReference>
<gene>
    <name evidence="2" type="ORF">METZ01_LOCUS189083</name>
</gene>
<proteinExistence type="inferred from homology"/>
<dbReference type="CDD" id="cd05233">
    <property type="entry name" value="SDR_c"/>
    <property type="match status" value="1"/>
</dbReference>